<evidence type="ECO:0000256" key="2">
    <source>
        <dbReference type="ARBA" id="ARBA00022737"/>
    </source>
</evidence>
<evidence type="ECO:0000313" key="3">
    <source>
        <dbReference type="EMBL" id="EFO96037.1"/>
    </source>
</evidence>
<keyword evidence="4" id="KW-1185">Reference proteome</keyword>
<protein>
    <submittedName>
        <fullName evidence="3">CRE-TOL-1 protein</fullName>
    </submittedName>
</protein>
<dbReference type="PANTHER" id="PTHR45712:SF22">
    <property type="entry name" value="INSULIN-LIKE GROWTH FACTOR-BINDING PROTEIN COMPLEX ACID LABILE SUBUNIT"/>
    <property type="match status" value="1"/>
</dbReference>
<dbReference type="EMBL" id="DS268635">
    <property type="protein sequence ID" value="EFO96037.1"/>
    <property type="molecule type" value="Genomic_DNA"/>
</dbReference>
<dbReference type="OrthoDB" id="2015831at2759"/>
<dbReference type="InterPro" id="IPR050333">
    <property type="entry name" value="SLRP"/>
</dbReference>
<dbReference type="PANTHER" id="PTHR45712">
    <property type="entry name" value="AGAP008170-PA"/>
    <property type="match status" value="1"/>
</dbReference>
<evidence type="ECO:0000256" key="1">
    <source>
        <dbReference type="ARBA" id="ARBA00022614"/>
    </source>
</evidence>
<dbReference type="SUPFAM" id="SSF52058">
    <property type="entry name" value="L domain-like"/>
    <property type="match status" value="1"/>
</dbReference>
<dbReference type="InParanoid" id="E3NFE3"/>
<proteinExistence type="predicted"/>
<keyword evidence="2" id="KW-0677">Repeat</keyword>
<dbReference type="InterPro" id="IPR001611">
    <property type="entry name" value="Leu-rich_rpt"/>
</dbReference>
<dbReference type="AlphaFoldDB" id="E3NFE3"/>
<dbReference type="STRING" id="31234.E3NFE3"/>
<reference evidence="3" key="1">
    <citation type="submission" date="2007-07" db="EMBL/GenBank/DDBJ databases">
        <title>PCAP assembly of the Caenorhabditis remanei genome.</title>
        <authorList>
            <consortium name="The Caenorhabditis remanei Sequencing Consortium"/>
            <person name="Wilson R.K."/>
        </authorList>
    </citation>
    <scope>NUCLEOTIDE SEQUENCE [LARGE SCALE GENOMIC DNA]</scope>
    <source>
        <strain evidence="3">PB4641</strain>
    </source>
</reference>
<keyword evidence="1" id="KW-0433">Leucine-rich repeat</keyword>
<dbReference type="HOGENOM" id="CLU_774425_0_0_1"/>
<evidence type="ECO:0000313" key="4">
    <source>
        <dbReference type="Proteomes" id="UP000008281"/>
    </source>
</evidence>
<name>E3NFE3_CAERE</name>
<dbReference type="Proteomes" id="UP000008281">
    <property type="component" value="Unassembled WGS sequence"/>
</dbReference>
<dbReference type="Gene3D" id="3.80.10.10">
    <property type="entry name" value="Ribonuclease Inhibitor"/>
    <property type="match status" value="2"/>
</dbReference>
<dbReference type="eggNOG" id="KOG4641">
    <property type="taxonomic scope" value="Eukaryota"/>
</dbReference>
<dbReference type="PROSITE" id="PS51450">
    <property type="entry name" value="LRR"/>
    <property type="match status" value="1"/>
</dbReference>
<sequence>MFGICKCAPDPVQPTAKLLLCDYSSNSSVSPIETNYNNQVANIRSLFITCDGHFRFPDAYFKSLTALHHLRIVGCHTSHFSVKLFEDLSALRTLEIAEISTSNGSFEMTEDVLMPLARLEKFSLTRSHQIDLPQRLLCSLPHLQVLNLSSNGLPSLRREESCVAQQLLIVDLSRNQLTSIEQFLRGIPAIRQISVAHNSIAHFADSLSSTPFLQQLDAENNRIESLGTIPDTVVHVNLAGNLLKMIPDTVAALPQLVALNVSRNEIENGGDNLTVIASAELEMLDASYNKLSRIPTEWLEKFEKRIAHLHLEHNRIEQITDGVLRNATNLQTVSFPKNWSKIQKLDQETEKFEFSALK</sequence>
<accession>E3NFE3</accession>
<dbReference type="OMA" id="PYIQVIN"/>
<gene>
    <name evidence="3" type="primary">Cre-tol-1</name>
    <name evidence="3" type="ORF">CRE_20562</name>
</gene>
<organism evidence="4">
    <name type="scientific">Caenorhabditis remanei</name>
    <name type="common">Caenorhabditis vulgaris</name>
    <dbReference type="NCBI Taxonomy" id="31234"/>
    <lineage>
        <taxon>Eukaryota</taxon>
        <taxon>Metazoa</taxon>
        <taxon>Ecdysozoa</taxon>
        <taxon>Nematoda</taxon>
        <taxon>Chromadorea</taxon>
        <taxon>Rhabditida</taxon>
        <taxon>Rhabditina</taxon>
        <taxon>Rhabditomorpha</taxon>
        <taxon>Rhabditoidea</taxon>
        <taxon>Rhabditidae</taxon>
        <taxon>Peloderinae</taxon>
        <taxon>Caenorhabditis</taxon>
    </lineage>
</organism>
<dbReference type="InterPro" id="IPR032675">
    <property type="entry name" value="LRR_dom_sf"/>
</dbReference>